<organism evidence="2 3">
    <name type="scientific">Arthrobotrys musiformis</name>
    <dbReference type="NCBI Taxonomy" id="47236"/>
    <lineage>
        <taxon>Eukaryota</taxon>
        <taxon>Fungi</taxon>
        <taxon>Dikarya</taxon>
        <taxon>Ascomycota</taxon>
        <taxon>Pezizomycotina</taxon>
        <taxon>Orbiliomycetes</taxon>
        <taxon>Orbiliales</taxon>
        <taxon>Orbiliaceae</taxon>
        <taxon>Arthrobotrys</taxon>
    </lineage>
</organism>
<protein>
    <recommendedName>
        <fullName evidence="4">Ecp2 effector protein domain-containing protein</fullName>
    </recommendedName>
</protein>
<proteinExistence type="predicted"/>
<evidence type="ECO:0000313" key="2">
    <source>
        <dbReference type="EMBL" id="KAK6500463.1"/>
    </source>
</evidence>
<feature type="signal peptide" evidence="1">
    <location>
        <begin position="1"/>
        <end position="19"/>
    </location>
</feature>
<dbReference type="Proteomes" id="UP001370758">
    <property type="component" value="Unassembled WGS sequence"/>
</dbReference>
<dbReference type="EMBL" id="JAVHJL010000007">
    <property type="protein sequence ID" value="KAK6500463.1"/>
    <property type="molecule type" value="Genomic_DNA"/>
</dbReference>
<keyword evidence="3" id="KW-1185">Reference proteome</keyword>
<gene>
    <name evidence="2" type="ORF">TWF481_010806</name>
</gene>
<comment type="caution">
    <text evidence="2">The sequence shown here is derived from an EMBL/GenBank/DDBJ whole genome shotgun (WGS) entry which is preliminary data.</text>
</comment>
<reference evidence="2 3" key="1">
    <citation type="submission" date="2023-08" db="EMBL/GenBank/DDBJ databases">
        <authorList>
            <person name="Palmer J.M."/>
        </authorList>
    </citation>
    <scope>NUCLEOTIDE SEQUENCE [LARGE SCALE GENOMIC DNA]</scope>
    <source>
        <strain evidence="2 3">TWF481</strain>
    </source>
</reference>
<keyword evidence="1" id="KW-0732">Signal</keyword>
<accession>A0AAV9W1T2</accession>
<evidence type="ECO:0000256" key="1">
    <source>
        <dbReference type="SAM" id="SignalP"/>
    </source>
</evidence>
<name>A0AAV9W1T2_9PEZI</name>
<sequence length="109" mass="11774">MLLPLLLFIIPASAWETIALDEYPTSNCTGEMLYTHWPSVTDCIDIDYYTNSIWINTGSGYFTGVPVAFTAGGCAGVMRIGRIRGLNSTGGCVDINREFGEKWGGISAA</sequence>
<dbReference type="AlphaFoldDB" id="A0AAV9W1T2"/>
<evidence type="ECO:0008006" key="4">
    <source>
        <dbReference type="Google" id="ProtNLM"/>
    </source>
</evidence>
<evidence type="ECO:0000313" key="3">
    <source>
        <dbReference type="Proteomes" id="UP001370758"/>
    </source>
</evidence>
<feature type="chain" id="PRO_5043956590" description="Ecp2 effector protein domain-containing protein" evidence="1">
    <location>
        <begin position="20"/>
        <end position="109"/>
    </location>
</feature>